<accession>A0A7W7R7S4</accession>
<dbReference type="Gene3D" id="1.10.10.10">
    <property type="entry name" value="Winged helix-like DNA-binding domain superfamily/Winged helix DNA-binding domain"/>
    <property type="match status" value="1"/>
</dbReference>
<sequence length="367" mass="39951">MLADITSHVHGADKLEYRAAYLLCQAEIDLAKGDLDQALASAETGLRLAQQAGTAALLPSGYFVMAVSTTRRLDLTTGLQYANRLRDNALLGHVNLMAGQCAWAVAQVLEARDGTASIAHLLKGMVHDRGLACELLVSQPAAASWLVRAAQRLGDEEIAVKVVTLMSELAARNRSFRTLQAASAHAMGLFERNAEALEKASGLHLDRWARASALEDASAVRFARRSESEQEEAVELLKQAADVYFAVGASRDVLRVRSKLREVEGSSGQFARRPCRTSRMKVSQLTDTEYAVAELVSQGLTNGRVARQLFMSPHTVAFHLKKIFRKLDVASRVELAGSWNRLVEERTTELGAEAEFVAEVPVGQLAV</sequence>
<dbReference type="InterPro" id="IPR000792">
    <property type="entry name" value="Tscrpt_reg_LuxR_C"/>
</dbReference>
<dbReference type="CDD" id="cd06170">
    <property type="entry name" value="LuxR_C_like"/>
    <property type="match status" value="1"/>
</dbReference>
<evidence type="ECO:0000313" key="5">
    <source>
        <dbReference type="EMBL" id="MBB4926854.1"/>
    </source>
</evidence>
<dbReference type="PANTHER" id="PTHR44688">
    <property type="entry name" value="DNA-BINDING TRANSCRIPTIONAL ACTIVATOR DEVR_DOSR"/>
    <property type="match status" value="1"/>
</dbReference>
<dbReference type="Proteomes" id="UP000540506">
    <property type="component" value="Unassembled WGS sequence"/>
</dbReference>
<evidence type="ECO:0000256" key="3">
    <source>
        <dbReference type="ARBA" id="ARBA00023163"/>
    </source>
</evidence>
<feature type="domain" description="HTH luxR-type" evidence="4">
    <location>
        <begin position="278"/>
        <end position="343"/>
    </location>
</feature>
<proteinExistence type="predicted"/>
<dbReference type="SMART" id="SM00421">
    <property type="entry name" value="HTH_LUXR"/>
    <property type="match status" value="1"/>
</dbReference>
<dbReference type="GO" id="GO:0006355">
    <property type="term" value="P:regulation of DNA-templated transcription"/>
    <property type="evidence" value="ECO:0007669"/>
    <property type="project" value="InterPro"/>
</dbReference>
<organism evidence="5 6">
    <name type="scientific">Kitasatospora kifunensis</name>
    <name type="common">Streptomyces kifunensis</name>
    <dbReference type="NCBI Taxonomy" id="58351"/>
    <lineage>
        <taxon>Bacteria</taxon>
        <taxon>Bacillati</taxon>
        <taxon>Actinomycetota</taxon>
        <taxon>Actinomycetes</taxon>
        <taxon>Kitasatosporales</taxon>
        <taxon>Streptomycetaceae</taxon>
        <taxon>Kitasatospora</taxon>
    </lineage>
</organism>
<dbReference type="RefSeq" id="WP_184940570.1">
    <property type="nucleotide sequence ID" value="NZ_JACHJV010000001.1"/>
</dbReference>
<name>A0A7W7R7S4_KITKI</name>
<evidence type="ECO:0000313" key="6">
    <source>
        <dbReference type="Proteomes" id="UP000540506"/>
    </source>
</evidence>
<evidence type="ECO:0000256" key="1">
    <source>
        <dbReference type="ARBA" id="ARBA00023015"/>
    </source>
</evidence>
<dbReference type="PROSITE" id="PS50043">
    <property type="entry name" value="HTH_LUXR_2"/>
    <property type="match status" value="1"/>
</dbReference>
<dbReference type="PANTHER" id="PTHR44688:SF16">
    <property type="entry name" value="DNA-BINDING TRANSCRIPTIONAL ACTIVATOR DEVR_DOSR"/>
    <property type="match status" value="1"/>
</dbReference>
<evidence type="ECO:0000259" key="4">
    <source>
        <dbReference type="PROSITE" id="PS50043"/>
    </source>
</evidence>
<reference evidence="5 6" key="1">
    <citation type="submission" date="2020-08" db="EMBL/GenBank/DDBJ databases">
        <title>Sequencing the genomes of 1000 actinobacteria strains.</title>
        <authorList>
            <person name="Klenk H.-P."/>
        </authorList>
    </citation>
    <scope>NUCLEOTIDE SEQUENCE [LARGE SCALE GENOMIC DNA]</scope>
    <source>
        <strain evidence="5 6">DSM 41654</strain>
    </source>
</reference>
<dbReference type="SUPFAM" id="SSF46894">
    <property type="entry name" value="C-terminal effector domain of the bipartite response regulators"/>
    <property type="match status" value="1"/>
</dbReference>
<dbReference type="InterPro" id="IPR036388">
    <property type="entry name" value="WH-like_DNA-bd_sf"/>
</dbReference>
<dbReference type="PRINTS" id="PR00038">
    <property type="entry name" value="HTHLUXR"/>
</dbReference>
<comment type="caution">
    <text evidence="5">The sequence shown here is derived from an EMBL/GenBank/DDBJ whole genome shotgun (WGS) entry which is preliminary data.</text>
</comment>
<keyword evidence="6" id="KW-1185">Reference proteome</keyword>
<dbReference type="AlphaFoldDB" id="A0A7W7R7S4"/>
<dbReference type="Pfam" id="PF00196">
    <property type="entry name" value="GerE"/>
    <property type="match status" value="1"/>
</dbReference>
<gene>
    <name evidence="5" type="ORF">FHR34_005847</name>
</gene>
<protein>
    <submittedName>
        <fullName evidence="5">DNA-binding CsgD family transcriptional regulator</fullName>
    </submittedName>
</protein>
<dbReference type="GO" id="GO:0003677">
    <property type="term" value="F:DNA binding"/>
    <property type="evidence" value="ECO:0007669"/>
    <property type="project" value="UniProtKB-KW"/>
</dbReference>
<keyword evidence="3" id="KW-0804">Transcription</keyword>
<dbReference type="EMBL" id="JACHJV010000001">
    <property type="protein sequence ID" value="MBB4926854.1"/>
    <property type="molecule type" value="Genomic_DNA"/>
</dbReference>
<keyword evidence="1" id="KW-0805">Transcription regulation</keyword>
<dbReference type="InterPro" id="IPR016032">
    <property type="entry name" value="Sig_transdc_resp-reg_C-effctor"/>
</dbReference>
<keyword evidence="2 5" id="KW-0238">DNA-binding</keyword>
<evidence type="ECO:0000256" key="2">
    <source>
        <dbReference type="ARBA" id="ARBA00023125"/>
    </source>
</evidence>